<evidence type="ECO:0000313" key="3">
    <source>
        <dbReference type="Proteomes" id="UP000800235"/>
    </source>
</evidence>
<gene>
    <name evidence="2" type="ORF">EJ08DRAFT_655951</name>
</gene>
<evidence type="ECO:0000313" key="2">
    <source>
        <dbReference type="EMBL" id="KAF2436275.1"/>
    </source>
</evidence>
<dbReference type="PANTHER" id="PTHR22946">
    <property type="entry name" value="DIENELACTONE HYDROLASE DOMAIN-CONTAINING PROTEIN-RELATED"/>
    <property type="match status" value="1"/>
</dbReference>
<protein>
    <submittedName>
        <fullName evidence="2">Alpha/beta-hydrolase</fullName>
    </submittedName>
</protein>
<dbReference type="Pfam" id="PF06500">
    <property type="entry name" value="FrsA-like"/>
    <property type="match status" value="1"/>
</dbReference>
<dbReference type="GO" id="GO:0016787">
    <property type="term" value="F:hydrolase activity"/>
    <property type="evidence" value="ECO:0007669"/>
    <property type="project" value="UniProtKB-KW"/>
</dbReference>
<dbReference type="InterPro" id="IPR050261">
    <property type="entry name" value="FrsA_esterase"/>
</dbReference>
<proteinExistence type="predicted"/>
<dbReference type="OrthoDB" id="5409895at2759"/>
<dbReference type="PANTHER" id="PTHR22946:SF12">
    <property type="entry name" value="CONIDIAL PIGMENT BIOSYNTHESIS PROTEIN AYG1 (AFU_ORTHOLOGUE AFUA_2G17550)"/>
    <property type="match status" value="1"/>
</dbReference>
<keyword evidence="1" id="KW-0378">Hydrolase</keyword>
<reference evidence="2" key="1">
    <citation type="journal article" date="2020" name="Stud. Mycol.">
        <title>101 Dothideomycetes genomes: a test case for predicting lifestyles and emergence of pathogens.</title>
        <authorList>
            <person name="Haridas S."/>
            <person name="Albert R."/>
            <person name="Binder M."/>
            <person name="Bloem J."/>
            <person name="Labutti K."/>
            <person name="Salamov A."/>
            <person name="Andreopoulos B."/>
            <person name="Baker S."/>
            <person name="Barry K."/>
            <person name="Bills G."/>
            <person name="Bluhm B."/>
            <person name="Cannon C."/>
            <person name="Castanera R."/>
            <person name="Culley D."/>
            <person name="Daum C."/>
            <person name="Ezra D."/>
            <person name="Gonzalez J."/>
            <person name="Henrissat B."/>
            <person name="Kuo A."/>
            <person name="Liang C."/>
            <person name="Lipzen A."/>
            <person name="Lutzoni F."/>
            <person name="Magnuson J."/>
            <person name="Mondo S."/>
            <person name="Nolan M."/>
            <person name="Ohm R."/>
            <person name="Pangilinan J."/>
            <person name="Park H.-J."/>
            <person name="Ramirez L."/>
            <person name="Alfaro M."/>
            <person name="Sun H."/>
            <person name="Tritt A."/>
            <person name="Yoshinaga Y."/>
            <person name="Zwiers L.-H."/>
            <person name="Turgeon B."/>
            <person name="Goodwin S."/>
            <person name="Spatafora J."/>
            <person name="Crous P."/>
            <person name="Grigoriev I."/>
        </authorList>
    </citation>
    <scope>NUCLEOTIDE SEQUENCE</scope>
    <source>
        <strain evidence="2">CBS 130266</strain>
    </source>
</reference>
<dbReference type="InterPro" id="IPR010520">
    <property type="entry name" value="FrsA-like"/>
</dbReference>
<comment type="caution">
    <text evidence="2">The sequence shown here is derived from an EMBL/GenBank/DDBJ whole genome shotgun (WGS) entry which is preliminary data.</text>
</comment>
<name>A0A9P4P2U5_9PEZI</name>
<dbReference type="InterPro" id="IPR029058">
    <property type="entry name" value="AB_hydrolase_fold"/>
</dbReference>
<dbReference type="EMBL" id="MU007011">
    <property type="protein sequence ID" value="KAF2436275.1"/>
    <property type="molecule type" value="Genomic_DNA"/>
</dbReference>
<dbReference type="SUPFAM" id="SSF53474">
    <property type="entry name" value="alpha/beta-Hydrolases"/>
    <property type="match status" value="1"/>
</dbReference>
<dbReference type="Proteomes" id="UP000800235">
    <property type="component" value="Unassembled WGS sequence"/>
</dbReference>
<keyword evidence="3" id="KW-1185">Reference proteome</keyword>
<dbReference type="AlphaFoldDB" id="A0A9P4P2U5"/>
<accession>A0A9P4P2U5</accession>
<dbReference type="Gene3D" id="3.40.50.1820">
    <property type="entry name" value="alpha/beta hydrolase"/>
    <property type="match status" value="1"/>
</dbReference>
<organism evidence="2 3">
    <name type="scientific">Tothia fuscella</name>
    <dbReference type="NCBI Taxonomy" id="1048955"/>
    <lineage>
        <taxon>Eukaryota</taxon>
        <taxon>Fungi</taxon>
        <taxon>Dikarya</taxon>
        <taxon>Ascomycota</taxon>
        <taxon>Pezizomycotina</taxon>
        <taxon>Dothideomycetes</taxon>
        <taxon>Pleosporomycetidae</taxon>
        <taxon>Venturiales</taxon>
        <taxon>Cylindrosympodiaceae</taxon>
        <taxon>Tothia</taxon>
    </lineage>
</organism>
<evidence type="ECO:0000256" key="1">
    <source>
        <dbReference type="ARBA" id="ARBA00022801"/>
    </source>
</evidence>
<sequence length="426" mass="47933">MAAPGGKFFIQENLKKTAAHHESWEQLWLTKWKFPATMGVYPFMFAAAKDFEPILEVMKSKGMKEPYDWETYPDFFTPKAEALENKAKEAEAAGKTEEAAEYYLRSSAVYRIARFPAVRSKKQEAAWTKCKEVVLKGFKLKAEIGGYAPIHEVQIPHKHGIEGEGKHLPVFHQLPDSATKEKPAPCVVIITGLDGYRTELAVWSEGWRRNGVAVVILEIPGTGDSPAAPKDIKSPDRAFSTLLDWIDTQEKIDSKKVCAWGFSTGGYYAIRLAYTHHDRLAGSISLGGGTHHMFDKEWLDEVNHLEYPFDLANTLAAKWGYGSDVELFKKEASDKFSLLKDGTLDQPECARLLLVNGTKDEIFPLDDSYLALLHGPPKEARFVPDKKHMGEPESFFIILKWIYKLFGLEANPGVQMSTIPFKSQFP</sequence>